<reference evidence="1" key="1">
    <citation type="submission" date="2022-01" db="UniProtKB">
        <authorList>
            <consortium name="EnsemblMetazoa"/>
        </authorList>
    </citation>
    <scope>IDENTIFICATION</scope>
</reference>
<dbReference type="KEGG" id="clec:106667669"/>
<evidence type="ECO:0008006" key="3">
    <source>
        <dbReference type="Google" id="ProtNLM"/>
    </source>
</evidence>
<dbReference type="SUPFAM" id="SSF50249">
    <property type="entry name" value="Nucleic acid-binding proteins"/>
    <property type="match status" value="1"/>
</dbReference>
<dbReference type="Proteomes" id="UP000494040">
    <property type="component" value="Unassembled WGS sequence"/>
</dbReference>
<sequence length="157" mass="17537">MGSKAIGLLLGKCVPSVKTNASKICVTKLELDENLLMYFKNLSFLYADDPGRVCKTGDIVLVEELPQKMSKLVTHRVKKVVYPMGDVTDPITGEKVVSSTFRKDIGEISQLVGKNEQSFDYDSAPARGWQEGKKDFTNKKTYIKYHEVPGQDDPYAL</sequence>
<dbReference type="OrthoDB" id="274752at2759"/>
<evidence type="ECO:0000313" key="1">
    <source>
        <dbReference type="EnsemblMetazoa" id="XP_014251238.1"/>
    </source>
</evidence>
<dbReference type="GO" id="GO:0003735">
    <property type="term" value="F:structural constituent of ribosome"/>
    <property type="evidence" value="ECO:0007669"/>
    <property type="project" value="InterPro"/>
</dbReference>
<keyword evidence="2" id="KW-1185">Reference proteome</keyword>
<evidence type="ECO:0000313" key="2">
    <source>
        <dbReference type="Proteomes" id="UP000494040"/>
    </source>
</evidence>
<dbReference type="EnsemblMetazoa" id="XM_014395752.2">
    <property type="protein sequence ID" value="XP_014251238.1"/>
    <property type="gene ID" value="LOC106667669"/>
</dbReference>
<dbReference type="InterPro" id="IPR012340">
    <property type="entry name" value="NA-bd_OB-fold"/>
</dbReference>
<proteinExistence type="predicted"/>
<dbReference type="PANTHER" id="PTHR24088:SF0">
    <property type="entry name" value="SMALL RIBOSOMAL SUBUNIT PROTEIN US17M"/>
    <property type="match status" value="1"/>
</dbReference>
<dbReference type="InterPro" id="IPR039193">
    <property type="entry name" value="Ribosomal_uS17m_metazoa"/>
</dbReference>
<dbReference type="OMA" id="TVHAKWI"/>
<dbReference type="GO" id="GO:0005763">
    <property type="term" value="C:mitochondrial small ribosomal subunit"/>
    <property type="evidence" value="ECO:0007669"/>
    <property type="project" value="InterPro"/>
</dbReference>
<dbReference type="AlphaFoldDB" id="A0A8I6RTJ4"/>
<protein>
    <recommendedName>
        <fullName evidence="3">Mitochondrial ribosomal protein S17</fullName>
    </recommendedName>
</protein>
<accession>A0A8I6RTJ4</accession>
<dbReference type="GO" id="GO:0032543">
    <property type="term" value="P:mitochondrial translation"/>
    <property type="evidence" value="ECO:0007669"/>
    <property type="project" value="TreeGrafter"/>
</dbReference>
<organism evidence="1 2">
    <name type="scientific">Cimex lectularius</name>
    <name type="common">Bed bug</name>
    <name type="synonym">Acanthia lectularia</name>
    <dbReference type="NCBI Taxonomy" id="79782"/>
    <lineage>
        <taxon>Eukaryota</taxon>
        <taxon>Metazoa</taxon>
        <taxon>Ecdysozoa</taxon>
        <taxon>Arthropoda</taxon>
        <taxon>Hexapoda</taxon>
        <taxon>Insecta</taxon>
        <taxon>Pterygota</taxon>
        <taxon>Neoptera</taxon>
        <taxon>Paraneoptera</taxon>
        <taxon>Hemiptera</taxon>
        <taxon>Heteroptera</taxon>
        <taxon>Panheteroptera</taxon>
        <taxon>Cimicomorpha</taxon>
        <taxon>Cimicidae</taxon>
        <taxon>Cimex</taxon>
    </lineage>
</organism>
<dbReference type="Gene3D" id="2.40.50.140">
    <property type="entry name" value="Nucleic acid-binding proteins"/>
    <property type="match status" value="1"/>
</dbReference>
<name>A0A8I6RTJ4_CIMLE</name>
<gene>
    <name evidence="1" type="primary">106667669</name>
</gene>
<dbReference type="PANTHER" id="PTHR24088">
    <property type="entry name" value="28S RIBOSOMAL PROTEIN S17, MITOCHONDRIAL"/>
    <property type="match status" value="1"/>
</dbReference>